<dbReference type="PATRIC" id="fig|1144316.3.peg.3664"/>
<dbReference type="Proteomes" id="UP000007509">
    <property type="component" value="Unassembled WGS sequence"/>
</dbReference>
<evidence type="ECO:0000256" key="2">
    <source>
        <dbReference type="ARBA" id="ARBA00022801"/>
    </source>
</evidence>
<dbReference type="EMBL" id="AKJY01000092">
    <property type="protein sequence ID" value="EJL68492.1"/>
    <property type="molecule type" value="Genomic_DNA"/>
</dbReference>
<dbReference type="GO" id="GO:0000270">
    <property type="term" value="P:peptidoglycan metabolic process"/>
    <property type="evidence" value="ECO:0007669"/>
    <property type="project" value="TreeGrafter"/>
</dbReference>
<comment type="caution">
    <text evidence="4">The sequence shown here is derived from an EMBL/GenBank/DDBJ whole genome shotgun (WGS) entry which is preliminary data.</text>
</comment>
<feature type="signal peptide" evidence="3">
    <location>
        <begin position="1"/>
        <end position="21"/>
    </location>
</feature>
<comment type="similarity">
    <text evidence="1">Belongs to the peptidase S13 family.</text>
</comment>
<dbReference type="Gene3D" id="3.40.710.10">
    <property type="entry name" value="DD-peptidase/beta-lactamase superfamily"/>
    <property type="match status" value="2"/>
</dbReference>
<dbReference type="SUPFAM" id="SSF56601">
    <property type="entry name" value="beta-lactamase/transpeptidase-like"/>
    <property type="match status" value="1"/>
</dbReference>
<dbReference type="AlphaFoldDB" id="J2SSD8"/>
<keyword evidence="2" id="KW-0378">Hydrolase</keyword>
<dbReference type="MEROPS" id="S13.002"/>
<evidence type="ECO:0000256" key="1">
    <source>
        <dbReference type="ARBA" id="ARBA00006096"/>
    </source>
</evidence>
<dbReference type="NCBIfam" id="TIGR00666">
    <property type="entry name" value="PBP4"/>
    <property type="match status" value="1"/>
</dbReference>
<evidence type="ECO:0000313" key="4">
    <source>
        <dbReference type="EMBL" id="EJL68492.1"/>
    </source>
</evidence>
<dbReference type="GO" id="GO:0006508">
    <property type="term" value="P:proteolysis"/>
    <property type="evidence" value="ECO:0007669"/>
    <property type="project" value="InterPro"/>
</dbReference>
<sequence length="490" mass="53800">MVNFRKYISSVAVLASGLFLAQSTVSTVLYSQAYDNQKTSLNLPSPITSMVEKTILSPKELVDINVNTMMSDPVLKNASWGFVVYDPKTKKVISSYNENTPLVPASTTKLLTTETALNLLGENYRWMTQLEYSGSIDENGVLNGNLYIVGSGDPSLGTNKAGAWSYRDIVADFTSGISREGIKKVNGDIIIQTALFKGNIAVLPENVVWLENNNYYLPVGTTREINPANEKLLVKKGTGFSAEKKYFYVSPYMNQMVYADRYDGEGVLTTKLPDAPAYLANTFRTTLVKSGIAVTGKVTPKMTDTTPESRKMISAYKSPTLGDIIYYTNQHSDNSLAEALLKTVGFQRLGDQTSESGRMVVTNHLKQASFDLSGLSYMDGSGLSRSNTVTPISQVKFLTSLMDQKYYKTYLTSLPVGGQSGTLKRMFIGEGNGQIFAKTGTLNKVKTLAGYMKTNSGRTLVFSLMVNNYSGSVDMVKKRMEKLLEPALDL</sequence>
<dbReference type="GO" id="GO:0004185">
    <property type="term" value="F:serine-type carboxypeptidase activity"/>
    <property type="evidence" value="ECO:0007669"/>
    <property type="project" value="InterPro"/>
</dbReference>
<keyword evidence="4" id="KW-0645">Protease</keyword>
<organism evidence="4 5">
    <name type="scientific">Chryseobacterium populi</name>
    <dbReference type="NCBI Taxonomy" id="1144316"/>
    <lineage>
        <taxon>Bacteria</taxon>
        <taxon>Pseudomonadati</taxon>
        <taxon>Bacteroidota</taxon>
        <taxon>Flavobacteriia</taxon>
        <taxon>Flavobacteriales</taxon>
        <taxon>Weeksellaceae</taxon>
        <taxon>Chryseobacterium group</taxon>
        <taxon>Chryseobacterium</taxon>
    </lineage>
</organism>
<name>J2SSD8_9FLAO</name>
<dbReference type="PANTHER" id="PTHR30023">
    <property type="entry name" value="D-ALANYL-D-ALANINE CARBOXYPEPTIDASE"/>
    <property type="match status" value="1"/>
</dbReference>
<gene>
    <name evidence="4" type="ORF">PMI13_03645</name>
</gene>
<keyword evidence="5" id="KW-1185">Reference proteome</keyword>
<dbReference type="PANTHER" id="PTHR30023:SF0">
    <property type="entry name" value="PENICILLIN-SENSITIVE CARBOXYPEPTIDASE A"/>
    <property type="match status" value="1"/>
</dbReference>
<dbReference type="InterPro" id="IPR012338">
    <property type="entry name" value="Beta-lactam/transpept-like"/>
</dbReference>
<reference evidence="4 5" key="1">
    <citation type="journal article" date="2012" name="J. Bacteriol.">
        <title>Twenty-one genome sequences from Pseudomonas species and 19 genome sequences from diverse bacteria isolated from the rhizosphere and endosphere of Populus deltoides.</title>
        <authorList>
            <person name="Brown S.D."/>
            <person name="Utturkar S.M."/>
            <person name="Klingeman D.M."/>
            <person name="Johnson C.M."/>
            <person name="Martin S.L."/>
            <person name="Land M.L."/>
            <person name="Lu T.Y."/>
            <person name="Schadt C.W."/>
            <person name="Doktycz M.J."/>
            <person name="Pelletier D.A."/>
        </authorList>
    </citation>
    <scope>NUCLEOTIDE SEQUENCE [LARGE SCALE GENOMIC DNA]</scope>
    <source>
        <strain evidence="4 5">CF314</strain>
    </source>
</reference>
<keyword evidence="4" id="KW-0121">Carboxypeptidase</keyword>
<dbReference type="InterPro" id="IPR000667">
    <property type="entry name" value="Peptidase_S13"/>
</dbReference>
<evidence type="ECO:0000313" key="5">
    <source>
        <dbReference type="Proteomes" id="UP000007509"/>
    </source>
</evidence>
<dbReference type="RefSeq" id="WP_007846315.1">
    <property type="nucleotide sequence ID" value="NZ_AKJY01000092.1"/>
</dbReference>
<proteinExistence type="inferred from homology"/>
<evidence type="ECO:0000256" key="3">
    <source>
        <dbReference type="SAM" id="SignalP"/>
    </source>
</evidence>
<dbReference type="PRINTS" id="PR00922">
    <property type="entry name" value="DADACBPTASE3"/>
</dbReference>
<keyword evidence="3" id="KW-0732">Signal</keyword>
<feature type="chain" id="PRO_5003755813" evidence="3">
    <location>
        <begin position="22"/>
        <end position="490"/>
    </location>
</feature>
<protein>
    <submittedName>
        <fullName evidence="4">D-alanyl-D-alanine carboxypeptidase, serine-type, PBP4 family</fullName>
    </submittedName>
</protein>
<dbReference type="OrthoDB" id="9802627at2"/>
<dbReference type="Pfam" id="PF02113">
    <property type="entry name" value="Peptidase_S13"/>
    <property type="match status" value="2"/>
</dbReference>
<accession>J2SSD8</accession>
<dbReference type="Gene3D" id="3.50.80.20">
    <property type="entry name" value="D-Ala-D-Ala carboxypeptidase C, peptidase S13"/>
    <property type="match status" value="1"/>
</dbReference>